<protein>
    <submittedName>
        <fullName evidence="1">Uncharacterized protein</fullName>
    </submittedName>
</protein>
<sequence>MHRGFVTEMMSNAAFSIVVYLGARGLDSFVYKEKITVRMLELPKSNVFLYLYTYGDKSRKELLENTSLYLKNFL</sequence>
<reference evidence="1 2" key="1">
    <citation type="submission" date="2015-07" db="EMBL/GenBank/DDBJ databases">
        <title>The genome of Dufourea novaeangliae.</title>
        <authorList>
            <person name="Pan H."/>
            <person name="Kapheim K."/>
        </authorList>
    </citation>
    <scope>NUCLEOTIDE SEQUENCE [LARGE SCALE GENOMIC DNA]</scope>
    <source>
        <strain evidence="1">0120121106</strain>
        <tissue evidence="1">Whole body</tissue>
    </source>
</reference>
<organism evidence="1 2">
    <name type="scientific">Dufourea novaeangliae</name>
    <name type="common">Sweat bee</name>
    <dbReference type="NCBI Taxonomy" id="178035"/>
    <lineage>
        <taxon>Eukaryota</taxon>
        <taxon>Metazoa</taxon>
        <taxon>Ecdysozoa</taxon>
        <taxon>Arthropoda</taxon>
        <taxon>Hexapoda</taxon>
        <taxon>Insecta</taxon>
        <taxon>Pterygota</taxon>
        <taxon>Neoptera</taxon>
        <taxon>Endopterygota</taxon>
        <taxon>Hymenoptera</taxon>
        <taxon>Apocrita</taxon>
        <taxon>Aculeata</taxon>
        <taxon>Apoidea</taxon>
        <taxon>Anthophila</taxon>
        <taxon>Halictidae</taxon>
        <taxon>Rophitinae</taxon>
        <taxon>Dufourea</taxon>
    </lineage>
</organism>
<dbReference type="Proteomes" id="UP000076502">
    <property type="component" value="Unassembled WGS sequence"/>
</dbReference>
<proteinExistence type="predicted"/>
<gene>
    <name evidence="1" type="ORF">WN55_06700</name>
</gene>
<dbReference type="EMBL" id="KQ435050">
    <property type="protein sequence ID" value="KZC14231.1"/>
    <property type="molecule type" value="Genomic_DNA"/>
</dbReference>
<accession>A0A154PQQ3</accession>
<evidence type="ECO:0000313" key="1">
    <source>
        <dbReference type="EMBL" id="KZC14231.1"/>
    </source>
</evidence>
<name>A0A154PQQ3_DUFNO</name>
<dbReference type="AlphaFoldDB" id="A0A154PQQ3"/>
<evidence type="ECO:0000313" key="2">
    <source>
        <dbReference type="Proteomes" id="UP000076502"/>
    </source>
</evidence>
<keyword evidence="2" id="KW-1185">Reference proteome</keyword>